<dbReference type="PANTHER" id="PTHR12147">
    <property type="entry name" value="METALLOPEPTIDASE M28 FAMILY MEMBER"/>
    <property type="match status" value="1"/>
</dbReference>
<reference evidence="2 3" key="1">
    <citation type="submission" date="2022-04" db="EMBL/GenBank/DDBJ databases">
        <title>Positive selection, recombination, and allopatry shape intraspecific diversity of widespread and dominant cyanobacteria.</title>
        <authorList>
            <person name="Wei J."/>
            <person name="Shu W."/>
            <person name="Hu C."/>
        </authorList>
    </citation>
    <scope>NUCLEOTIDE SEQUENCE [LARGE SCALE GENOMIC DNA]</scope>
    <source>
        <strain evidence="2 3">AS-A4</strain>
    </source>
</reference>
<organism evidence="2 3">
    <name type="scientific">Stenomitos frigidus AS-A4</name>
    <dbReference type="NCBI Taxonomy" id="2933935"/>
    <lineage>
        <taxon>Bacteria</taxon>
        <taxon>Bacillati</taxon>
        <taxon>Cyanobacteriota</taxon>
        <taxon>Cyanophyceae</taxon>
        <taxon>Leptolyngbyales</taxon>
        <taxon>Leptolyngbyaceae</taxon>
        <taxon>Stenomitos</taxon>
    </lineage>
</organism>
<accession>A0ABV0KHF5</accession>
<protein>
    <submittedName>
        <fullName evidence="2">M28 family peptidase</fullName>
    </submittedName>
</protein>
<dbReference type="RefSeq" id="WP_347240100.1">
    <property type="nucleotide sequence ID" value="NZ_JAMPLM010000005.1"/>
</dbReference>
<dbReference type="EMBL" id="JAMPLM010000005">
    <property type="protein sequence ID" value="MEP1058487.1"/>
    <property type="molecule type" value="Genomic_DNA"/>
</dbReference>
<name>A0ABV0KHF5_9CYAN</name>
<gene>
    <name evidence="2" type="ORF">NDI38_08560</name>
</gene>
<dbReference type="InterPro" id="IPR007484">
    <property type="entry name" value="Peptidase_M28"/>
</dbReference>
<dbReference type="PANTHER" id="PTHR12147:SF26">
    <property type="entry name" value="PEPTIDASE M28 DOMAIN-CONTAINING PROTEIN"/>
    <property type="match status" value="1"/>
</dbReference>
<feature type="domain" description="Peptidase M28" evidence="1">
    <location>
        <begin position="67"/>
        <end position="178"/>
    </location>
</feature>
<evidence type="ECO:0000313" key="2">
    <source>
        <dbReference type="EMBL" id="MEP1058487.1"/>
    </source>
</evidence>
<proteinExistence type="predicted"/>
<dbReference type="Proteomes" id="UP001476950">
    <property type="component" value="Unassembled WGS sequence"/>
</dbReference>
<evidence type="ECO:0000259" key="1">
    <source>
        <dbReference type="Pfam" id="PF04389"/>
    </source>
</evidence>
<comment type="caution">
    <text evidence="2">The sequence shown here is derived from an EMBL/GenBank/DDBJ whole genome shotgun (WGS) entry which is preliminary data.</text>
</comment>
<dbReference type="Gene3D" id="3.40.630.10">
    <property type="entry name" value="Zn peptidases"/>
    <property type="match status" value="1"/>
</dbReference>
<dbReference type="Pfam" id="PF04389">
    <property type="entry name" value="Peptidase_M28"/>
    <property type="match status" value="1"/>
</dbReference>
<keyword evidence="3" id="KW-1185">Reference proteome</keyword>
<evidence type="ECO:0000313" key="3">
    <source>
        <dbReference type="Proteomes" id="UP001476950"/>
    </source>
</evidence>
<dbReference type="InterPro" id="IPR045175">
    <property type="entry name" value="M28_fam"/>
</dbReference>
<dbReference type="SUPFAM" id="SSF53187">
    <property type="entry name" value="Zn-dependent exopeptidases"/>
    <property type="match status" value="1"/>
</dbReference>
<sequence>MGNAEVRLRLRERLEAHLIQIARERDPYLATAGHFFVREYIRAQFAQWGAVEAHEFQEQGTVFQNLILNLPAQDETRRRSLPPILIGAHYDAVPGSPGADDNATGVAVLLELARLFAAAPIRYPVRFVAFDLEETSYDRAGSTHYANSLQQEPLRLMLSLEMLGYCDRTSGSQRYPAGLQHFYPNRGDFIGLIGNLKTIPDLIRLSHAVRQCDVPCEWLPAGNRGLIVPDTRRSDHAAFWDRGYRAIMVTDTSFLRNPHYHKPGDRLDTLDLDFLTNVCHSLARSIQQL</sequence>